<evidence type="ECO:0000313" key="2">
    <source>
        <dbReference type="EMBL" id="KAK8050523.1"/>
    </source>
</evidence>
<organism evidence="2 3">
    <name type="scientific">Apiospora phragmitis</name>
    <dbReference type="NCBI Taxonomy" id="2905665"/>
    <lineage>
        <taxon>Eukaryota</taxon>
        <taxon>Fungi</taxon>
        <taxon>Dikarya</taxon>
        <taxon>Ascomycota</taxon>
        <taxon>Pezizomycotina</taxon>
        <taxon>Sordariomycetes</taxon>
        <taxon>Xylariomycetidae</taxon>
        <taxon>Amphisphaeriales</taxon>
        <taxon>Apiosporaceae</taxon>
        <taxon>Apiospora</taxon>
    </lineage>
</organism>
<gene>
    <name evidence="2" type="ORF">PG994_012253</name>
</gene>
<feature type="region of interest" description="Disordered" evidence="1">
    <location>
        <begin position="145"/>
        <end position="203"/>
    </location>
</feature>
<accession>A0ABR1TXR7</accession>
<sequence length="346" mass="38874">MLSPTRASPNASQDEELLRTAKSLRRRFAEAEPVNIDTSPSQRASATKQHKTIAFAPFRASHSNLPGPKMRDAVKQDLQDYSVFDYTKEHTGGFASYARSAVPQNTGYIEELLRKNGSYNGAHIRNEPSPVGIERQYRHERGYPQVYHTPQPQQPYYRSPQSYSHAQRHLVDPRQLNASQQQSYSACRSRSRSPSPESPVVTELEERYHKLRLALHSKAMNGLEKVEKDLVGEVTTSINACINPVAQLDQQFCQEAAQAEIELIGKELLARPPYGEVPGSSKEGRRDKGTNGMKSRLDGLLAEFSKDLECMSRDVVEEMSKYEKKLCEKVDSELGKIMGAFLAGFL</sequence>
<feature type="compositionally biased region" description="Low complexity" evidence="1">
    <location>
        <begin position="150"/>
        <end position="164"/>
    </location>
</feature>
<protein>
    <submittedName>
        <fullName evidence="2">Uncharacterized protein</fullName>
    </submittedName>
</protein>
<name>A0ABR1TXR7_9PEZI</name>
<feature type="region of interest" description="Disordered" evidence="1">
    <location>
        <begin position="31"/>
        <end position="50"/>
    </location>
</feature>
<proteinExistence type="predicted"/>
<dbReference type="Proteomes" id="UP001480595">
    <property type="component" value="Unassembled WGS sequence"/>
</dbReference>
<dbReference type="GeneID" id="92096725"/>
<keyword evidence="3" id="KW-1185">Reference proteome</keyword>
<reference evidence="2 3" key="1">
    <citation type="submission" date="2023-01" db="EMBL/GenBank/DDBJ databases">
        <title>Analysis of 21 Apiospora genomes using comparative genomics revels a genus with tremendous synthesis potential of carbohydrate active enzymes and secondary metabolites.</title>
        <authorList>
            <person name="Sorensen T."/>
        </authorList>
    </citation>
    <scope>NUCLEOTIDE SEQUENCE [LARGE SCALE GENOMIC DNA]</scope>
    <source>
        <strain evidence="2 3">CBS 135458</strain>
    </source>
</reference>
<dbReference type="RefSeq" id="XP_066712772.1">
    <property type="nucleotide sequence ID" value="XM_066863662.1"/>
</dbReference>
<dbReference type="EMBL" id="JAQQWL010000011">
    <property type="protein sequence ID" value="KAK8050523.1"/>
    <property type="molecule type" value="Genomic_DNA"/>
</dbReference>
<feature type="compositionally biased region" description="Polar residues" evidence="1">
    <location>
        <begin position="36"/>
        <end position="47"/>
    </location>
</feature>
<comment type="caution">
    <text evidence="2">The sequence shown here is derived from an EMBL/GenBank/DDBJ whole genome shotgun (WGS) entry which is preliminary data.</text>
</comment>
<evidence type="ECO:0000313" key="3">
    <source>
        <dbReference type="Proteomes" id="UP001480595"/>
    </source>
</evidence>
<feature type="compositionally biased region" description="Low complexity" evidence="1">
    <location>
        <begin position="179"/>
        <end position="199"/>
    </location>
</feature>
<evidence type="ECO:0000256" key="1">
    <source>
        <dbReference type="SAM" id="MobiDB-lite"/>
    </source>
</evidence>